<sequence>MSYWPTESFLKSYVIDYALGRAIYNPRVESDFVQGLPDIHDRPYSDAELQPLRANTTSLSTDPGAGGPDPALLAEACLLCPISTAVLTPPQLTRVVDLLLAYRDVFGPLDNQAADVPPFHVELLDPKTPPVHVPPRRYYGDKAECLKREIKEMTEANIIVPSLGPWTFGVVLAPKPPTWRFCIDFTPLNRLIRLDTFPLPAIQDLLAGFAGARFFAHFDLVHGYHQVPVDQASRQYLSFTCSEGTFSFCRMPFGIATAAGFFQQMIQQVMAGVPDADFYQLSPVEDFDPDVNDLRPYLELQGEPGPDGIIILTQPPESGVLQRLFALAHNHPLAGHVAAARTLERIARLVTWPGMRQQISDLCSTCALCQKAKARPSRAPELGTTVVARPYQAVYLDHLGPLPPAGDRLLHVLVMIDRFSRWVEAVAVPSVDARTTTDAFFRQWICRHGPPETIVSDGGTAFTNATLAANVFLRVPINVVGTGTCPFPGFASPLAQEGCAYGGDLHTCPGGDAAPPPPPAASVPAPGGMEGDQGAVCAGSPAPTKPAAANERSLASGVGAIQPAAAPQLPPIIAEPRKAPPARLEKQQNREFRNCAKTRIL</sequence>
<dbReference type="Gene3D" id="3.30.420.10">
    <property type="entry name" value="Ribonuclease H-like superfamily/Ribonuclease H"/>
    <property type="match status" value="1"/>
</dbReference>
<dbReference type="PROSITE" id="PS50994">
    <property type="entry name" value="INTEGRASE"/>
    <property type="match status" value="1"/>
</dbReference>
<dbReference type="InterPro" id="IPR012337">
    <property type="entry name" value="RNaseH-like_sf"/>
</dbReference>
<dbReference type="CDD" id="cd01647">
    <property type="entry name" value="RT_LTR"/>
    <property type="match status" value="1"/>
</dbReference>
<dbReference type="InterPro" id="IPR036397">
    <property type="entry name" value="RNaseH_sf"/>
</dbReference>
<organism evidence="2 3">
    <name type="scientific">Paratrimastix pyriformis</name>
    <dbReference type="NCBI Taxonomy" id="342808"/>
    <lineage>
        <taxon>Eukaryota</taxon>
        <taxon>Metamonada</taxon>
        <taxon>Preaxostyla</taxon>
        <taxon>Paratrimastigidae</taxon>
        <taxon>Paratrimastix</taxon>
    </lineage>
</organism>
<dbReference type="EMBL" id="JAPMOS010000091">
    <property type="protein sequence ID" value="KAJ4455846.1"/>
    <property type="molecule type" value="Genomic_DNA"/>
</dbReference>
<evidence type="ECO:0000313" key="2">
    <source>
        <dbReference type="EMBL" id="KAJ4455846.1"/>
    </source>
</evidence>
<dbReference type="InterPro" id="IPR043502">
    <property type="entry name" value="DNA/RNA_pol_sf"/>
</dbReference>
<protein>
    <submittedName>
        <fullName evidence="2">Retrovirus-related Pol polyprotein</fullName>
    </submittedName>
</protein>
<dbReference type="Pfam" id="PF00078">
    <property type="entry name" value="RVT_1"/>
    <property type="match status" value="1"/>
</dbReference>
<accession>A0ABQ8U948</accession>
<reference evidence="2" key="1">
    <citation type="journal article" date="2022" name="bioRxiv">
        <title>Genomics of Preaxostyla Flagellates Illuminates Evolutionary Transitions and the Path Towards Mitochondrial Loss.</title>
        <authorList>
            <person name="Novak L.V.F."/>
            <person name="Treitli S.C."/>
            <person name="Pyrih J."/>
            <person name="Halakuc P."/>
            <person name="Pipaliya S.V."/>
            <person name="Vacek V."/>
            <person name="Brzon O."/>
            <person name="Soukal P."/>
            <person name="Eme L."/>
            <person name="Dacks J.B."/>
            <person name="Karnkowska A."/>
            <person name="Elias M."/>
            <person name="Hampl V."/>
        </authorList>
    </citation>
    <scope>NUCLEOTIDE SEQUENCE</scope>
    <source>
        <strain evidence="2">RCP-MX</strain>
    </source>
</reference>
<dbReference type="Proteomes" id="UP001141327">
    <property type="component" value="Unassembled WGS sequence"/>
</dbReference>
<proteinExistence type="predicted"/>
<dbReference type="Pfam" id="PF00665">
    <property type="entry name" value="rve"/>
    <property type="match status" value="1"/>
</dbReference>
<comment type="caution">
    <text evidence="2">The sequence shown here is derived from an EMBL/GenBank/DDBJ whole genome shotgun (WGS) entry which is preliminary data.</text>
</comment>
<dbReference type="SUPFAM" id="SSF56672">
    <property type="entry name" value="DNA/RNA polymerases"/>
    <property type="match status" value="1"/>
</dbReference>
<dbReference type="InterPro" id="IPR050951">
    <property type="entry name" value="Retrovirus_Pol_polyprotein"/>
</dbReference>
<dbReference type="Gene3D" id="1.10.340.70">
    <property type="match status" value="1"/>
</dbReference>
<feature type="domain" description="Integrase catalytic" evidence="1">
    <location>
        <begin position="386"/>
        <end position="469"/>
    </location>
</feature>
<dbReference type="SUPFAM" id="SSF53098">
    <property type="entry name" value="Ribonuclease H-like"/>
    <property type="match status" value="1"/>
</dbReference>
<gene>
    <name evidence="2" type="ORF">PAPYR_9141</name>
</gene>
<dbReference type="PANTHER" id="PTHR37984:SF5">
    <property type="entry name" value="PROTEIN NYNRIN-LIKE"/>
    <property type="match status" value="1"/>
</dbReference>
<name>A0ABQ8U948_9EUKA</name>
<dbReference type="InterPro" id="IPR001584">
    <property type="entry name" value="Integrase_cat-core"/>
</dbReference>
<dbReference type="Pfam" id="PF17921">
    <property type="entry name" value="Integrase_H2C2"/>
    <property type="match status" value="1"/>
</dbReference>
<dbReference type="Gene3D" id="3.10.10.10">
    <property type="entry name" value="HIV Type 1 Reverse Transcriptase, subunit A, domain 1"/>
    <property type="match status" value="1"/>
</dbReference>
<evidence type="ECO:0000259" key="1">
    <source>
        <dbReference type="PROSITE" id="PS50994"/>
    </source>
</evidence>
<evidence type="ECO:0000313" key="3">
    <source>
        <dbReference type="Proteomes" id="UP001141327"/>
    </source>
</evidence>
<keyword evidence="3" id="KW-1185">Reference proteome</keyword>
<dbReference type="PANTHER" id="PTHR37984">
    <property type="entry name" value="PROTEIN CBG26694"/>
    <property type="match status" value="1"/>
</dbReference>
<dbReference type="InterPro" id="IPR041588">
    <property type="entry name" value="Integrase_H2C2"/>
</dbReference>
<dbReference type="InterPro" id="IPR000477">
    <property type="entry name" value="RT_dom"/>
</dbReference>